<dbReference type="InterPro" id="IPR045051">
    <property type="entry name" value="SBT"/>
</dbReference>
<dbReference type="Gene3D" id="3.50.30.30">
    <property type="match status" value="1"/>
</dbReference>
<evidence type="ECO:0000256" key="1">
    <source>
        <dbReference type="ARBA" id="ARBA00011073"/>
    </source>
</evidence>
<reference evidence="11" key="2">
    <citation type="journal article" date="2014" name="Nat. Commun.">
        <title>The emerging biofuel crop Camelina sativa retains a highly undifferentiated hexaploid genome structure.</title>
        <authorList>
            <person name="Kagale S."/>
            <person name="Koh C."/>
            <person name="Nixon J."/>
            <person name="Bollina V."/>
            <person name="Clarke W.E."/>
            <person name="Tuteja R."/>
            <person name="Spillane C."/>
            <person name="Robinson S.J."/>
            <person name="Links M.G."/>
            <person name="Clarke C."/>
            <person name="Higgins E.E."/>
            <person name="Huebert T."/>
            <person name="Sharpe A.G."/>
            <person name="Parkin I.A."/>
        </authorList>
    </citation>
    <scope>NUCLEOTIDE SEQUENCE [LARGE SCALE GENOMIC DNA]</scope>
    <source>
        <strain evidence="11">r\DH55</strain>
    </source>
</reference>
<feature type="domain" description="Peptidase S8/S53" evidence="8">
    <location>
        <begin position="142"/>
        <end position="578"/>
    </location>
</feature>
<dbReference type="InterPro" id="IPR000209">
    <property type="entry name" value="Peptidase_S8/S53_dom"/>
</dbReference>
<dbReference type="Gene3D" id="2.60.40.2310">
    <property type="match status" value="1"/>
</dbReference>
<dbReference type="Pfam" id="PF17766">
    <property type="entry name" value="fn3_6"/>
    <property type="match status" value="1"/>
</dbReference>
<dbReference type="InterPro" id="IPR015500">
    <property type="entry name" value="Peptidase_S8_subtilisin-rel"/>
</dbReference>
<evidence type="ECO:0000256" key="5">
    <source>
        <dbReference type="ARBA" id="ARBA00022825"/>
    </source>
</evidence>
<reference evidence="12 13" key="3">
    <citation type="submission" date="2025-05" db="UniProtKB">
        <authorList>
            <consortium name="RefSeq"/>
        </authorList>
    </citation>
    <scope>IDENTIFICATION</scope>
    <source>
        <tissue evidence="12 13">Leaf</tissue>
    </source>
</reference>
<dbReference type="RefSeq" id="XP_019088741.1">
    <property type="nucleotide sequence ID" value="XM_019233196.1"/>
</dbReference>
<proteinExistence type="inferred from homology"/>
<feature type="active site" description="Charge relay system" evidence="6">
    <location>
        <position position="227"/>
    </location>
</feature>
<dbReference type="PANTHER" id="PTHR10795">
    <property type="entry name" value="PROPROTEIN CONVERTASE SUBTILISIN/KEXIN"/>
    <property type="match status" value="1"/>
</dbReference>
<organism evidence="11 13">
    <name type="scientific">Camelina sativa</name>
    <name type="common">False flax</name>
    <name type="synonym">Myagrum sativum</name>
    <dbReference type="NCBI Taxonomy" id="90675"/>
    <lineage>
        <taxon>Eukaryota</taxon>
        <taxon>Viridiplantae</taxon>
        <taxon>Streptophyta</taxon>
        <taxon>Embryophyta</taxon>
        <taxon>Tracheophyta</taxon>
        <taxon>Spermatophyta</taxon>
        <taxon>Magnoliopsida</taxon>
        <taxon>eudicotyledons</taxon>
        <taxon>Gunneridae</taxon>
        <taxon>Pentapetalae</taxon>
        <taxon>rosids</taxon>
        <taxon>malvids</taxon>
        <taxon>Brassicales</taxon>
        <taxon>Brassicaceae</taxon>
        <taxon>Camelineae</taxon>
        <taxon>Camelina</taxon>
    </lineage>
</organism>
<gene>
    <name evidence="12 13" type="primary">LOC104727873</name>
</gene>
<dbReference type="InterPro" id="IPR034197">
    <property type="entry name" value="Peptidases_S8_3"/>
</dbReference>
<dbReference type="CDD" id="cd04852">
    <property type="entry name" value="Peptidases_S8_3"/>
    <property type="match status" value="1"/>
</dbReference>
<feature type="active site" description="Charge relay system" evidence="6">
    <location>
        <position position="151"/>
    </location>
</feature>
<dbReference type="Proteomes" id="UP000694864">
    <property type="component" value="Chromosome 11"/>
</dbReference>
<dbReference type="CDD" id="cd02120">
    <property type="entry name" value="PA_subtilisin_like"/>
    <property type="match status" value="1"/>
</dbReference>
<dbReference type="PROSITE" id="PS00138">
    <property type="entry name" value="SUBTILASE_SER"/>
    <property type="match status" value="1"/>
</dbReference>
<evidence type="ECO:0000313" key="13">
    <source>
        <dbReference type="RefSeq" id="XP_019088742.1"/>
    </source>
</evidence>
<comment type="similarity">
    <text evidence="1 6">Belongs to the peptidase S8 family.</text>
</comment>
<dbReference type="RefSeq" id="XP_019088742.1">
    <property type="nucleotide sequence ID" value="XM_019233197.1"/>
</dbReference>
<accession>A0ABM1QPQ4</accession>
<dbReference type="InterPro" id="IPR037045">
    <property type="entry name" value="S8pro/Inhibitor_I9_sf"/>
</dbReference>
<evidence type="ECO:0000256" key="3">
    <source>
        <dbReference type="ARBA" id="ARBA00022729"/>
    </source>
</evidence>
<dbReference type="PROSITE" id="PS51892">
    <property type="entry name" value="SUBTILASE"/>
    <property type="match status" value="1"/>
</dbReference>
<keyword evidence="3 7" id="KW-0732">Signal</keyword>
<protein>
    <submittedName>
        <fullName evidence="12">Subtilisin-like protease SBT3.12 isoform X1</fullName>
    </submittedName>
    <submittedName>
        <fullName evidence="13">Subtilisin-like protease SBT3.12 isoform X2</fullName>
    </submittedName>
</protein>
<evidence type="ECO:0000256" key="2">
    <source>
        <dbReference type="ARBA" id="ARBA00022670"/>
    </source>
</evidence>
<keyword evidence="5 6" id="KW-0720">Serine protease</keyword>
<evidence type="ECO:0000259" key="9">
    <source>
        <dbReference type="Pfam" id="PF05922"/>
    </source>
</evidence>
<evidence type="ECO:0000259" key="8">
    <source>
        <dbReference type="Pfam" id="PF00082"/>
    </source>
</evidence>
<dbReference type="GeneID" id="104727873"/>
<feature type="chain" id="PRO_5045022997" evidence="7">
    <location>
        <begin position="29"/>
        <end position="755"/>
    </location>
</feature>
<evidence type="ECO:0000256" key="6">
    <source>
        <dbReference type="PROSITE-ProRule" id="PRU01240"/>
    </source>
</evidence>
<keyword evidence="11" id="KW-1185">Reference proteome</keyword>
<dbReference type="Gene3D" id="3.30.70.80">
    <property type="entry name" value="Peptidase S8 propeptide/proteinase inhibitor I9"/>
    <property type="match status" value="1"/>
</dbReference>
<dbReference type="SUPFAM" id="SSF52743">
    <property type="entry name" value="Subtilisin-like"/>
    <property type="match status" value="1"/>
</dbReference>
<dbReference type="InterPro" id="IPR036852">
    <property type="entry name" value="Peptidase_S8/S53_dom_sf"/>
</dbReference>
<dbReference type="PROSITE" id="PS51257">
    <property type="entry name" value="PROKAR_LIPOPROTEIN"/>
    <property type="match status" value="1"/>
</dbReference>
<evidence type="ECO:0000256" key="4">
    <source>
        <dbReference type="ARBA" id="ARBA00022801"/>
    </source>
</evidence>
<feature type="domain" description="Inhibitor I9" evidence="9">
    <location>
        <begin position="38"/>
        <end position="117"/>
    </location>
</feature>
<evidence type="ECO:0000256" key="7">
    <source>
        <dbReference type="SAM" id="SignalP"/>
    </source>
</evidence>
<dbReference type="Pfam" id="PF05922">
    <property type="entry name" value="Inhibitor_I9"/>
    <property type="match status" value="1"/>
</dbReference>
<dbReference type="InterPro" id="IPR010259">
    <property type="entry name" value="S8pro/Inhibitor_I9"/>
</dbReference>
<evidence type="ECO:0000259" key="10">
    <source>
        <dbReference type="Pfam" id="PF17766"/>
    </source>
</evidence>
<evidence type="ECO:0000313" key="11">
    <source>
        <dbReference type="Proteomes" id="UP000694864"/>
    </source>
</evidence>
<reference evidence="11" key="1">
    <citation type="journal article" date="1997" name="Nucleic Acids Res.">
        <title>tRNAscan-SE: a program for improved detection of transfer RNA genes in genomic sequence.</title>
        <authorList>
            <person name="Lowe T.M."/>
            <person name="Eddy S.R."/>
        </authorList>
    </citation>
    <scope>NUCLEOTIDE SEQUENCE [LARGE SCALE GENOMIC DNA]</scope>
    <source>
        <strain evidence="11">r\DH55</strain>
    </source>
</reference>
<feature type="active site" description="Charge relay system" evidence="6">
    <location>
        <position position="538"/>
    </location>
</feature>
<name>A0ABM1QPQ4_CAMSA</name>
<dbReference type="Gene3D" id="3.40.50.200">
    <property type="entry name" value="Peptidase S8/S53 domain"/>
    <property type="match status" value="1"/>
</dbReference>
<dbReference type="InterPro" id="IPR041469">
    <property type="entry name" value="Subtilisin-like_FN3"/>
</dbReference>
<feature type="domain" description="Subtilisin-like protease fibronectin type-III" evidence="10">
    <location>
        <begin position="653"/>
        <end position="748"/>
    </location>
</feature>
<dbReference type="Pfam" id="PF00082">
    <property type="entry name" value="Peptidase_S8"/>
    <property type="match status" value="1"/>
</dbReference>
<dbReference type="InterPro" id="IPR023828">
    <property type="entry name" value="Peptidase_S8_Ser-AS"/>
</dbReference>
<keyword evidence="4 6" id="KW-0378">Hydrolase</keyword>
<keyword evidence="2 6" id="KW-0645">Protease</keyword>
<dbReference type="PRINTS" id="PR00723">
    <property type="entry name" value="SUBTILISIN"/>
</dbReference>
<sequence>MGIVKGRSKACLFVVFLFILSCGFCVFAQESSNEKRKVYIVHLGARQHDDPELVSESHQRMLESVFESPEAARKSIIYNYHHGFSGFSARLTDSQAKQLSDRPDVFSVSPNRMVQLQSTRVYDYLGLSPTFPKGILHETNMGSDVVIGFLDSGIWPESPAFNDEGLGPIPKHWKGKCVAGEGFDPAKHCNKKLVGAKYYTDGWDEMFPGERISEEEYMLSPRGLGGHGTTVASIAASSFVPNVSYGGLAPGVMRGGAPKARIAMYKVVWDREFQGSSVVHMLKAFDEAINDGVDVLSVSIGGILPSGPYQEDNMALGSFHAVMKGIPVVAGAANTGPAASTVSNVAPWLLTVAATNIDRTFYVDMTFGNNITMIGQAQHTGKELSAGLVYLEDYQNDTSPIPGKVFLTFVKEDWEMTSALVAASSNQASGMIVARSTDQQSDVVYKTPYIYVDHEVGAKILRYIRSTSSPTIKISAGKTLVGRPIATQVCGFSSRGPNPISPPILKPDIAAPGMTILAATSEAFPDSYGGYILGTGTSFATPVVSGLVALLKALHPDWSPAALKSAIMTSAWKTDPSGDPIFAEGQPRKLADPFDYGAGLVNMERAKDPGLVYDMNVDDYIHFFCASGYNETAITILVGKPTRCSSPLPSILDFNYPAITIPDLEEEVTITRTVTNVGPVDSVYRAVVEPPQGVKIVVEPETLVFEQNTKKLGFKVRVSSSHKSNTGYFFGSFTWTDGTRNVTIPLSVRTRVLNP</sequence>
<evidence type="ECO:0000313" key="12">
    <source>
        <dbReference type="RefSeq" id="XP_019088741.1"/>
    </source>
</evidence>
<feature type="signal peptide" evidence="7">
    <location>
        <begin position="1"/>
        <end position="28"/>
    </location>
</feature>